<dbReference type="InterPro" id="IPR043130">
    <property type="entry name" value="CDP-OH_PTrfase_TM_dom"/>
</dbReference>
<keyword evidence="15" id="KW-0464">Manganese</keyword>
<keyword evidence="14 18" id="KW-0594">Phospholipid biosynthesis</keyword>
<dbReference type="EMBL" id="GECL01000178">
    <property type="protein sequence ID" value="JAP05946.1"/>
    <property type="molecule type" value="Transcribed_RNA"/>
</dbReference>
<evidence type="ECO:0000256" key="9">
    <source>
        <dbReference type="ARBA" id="ARBA00022723"/>
    </source>
</evidence>
<dbReference type="InterPro" id="IPR014387">
    <property type="entry name" value="CDP_diag_ino_3_P_euk"/>
</dbReference>
<sequence>MAAEEENIFLFIPNIIGYGRIILAIISFYFMPTNYVIAGICYILSGLLDAFDGHAARHFNQSTKFGAMLDQLTDRCGTMCLCVTLSCFYPKYMFLFQLSMAIDVACHWIFLHSSLLKGKSSHKFHDLNDNPIMAIYYTKTVLFLFCACNELFYASLYVLHFTEGPFIFNFGLFKAIAYITAPVAFIKTLISLVHGYVASVNIAAVDKTERQTLKKSN</sequence>
<reference evidence="21" key="1">
    <citation type="journal article" date="2018" name="J. Proteomics">
        <title>Exploring the molecular complexity of Triatoma dimidiata sialome.</title>
        <authorList>
            <person name="Santiago P.B."/>
            <person name="de Araujo C.N."/>
            <person name="Charneau S."/>
            <person name="Bastos I.M.D."/>
            <person name="Assumpcao T.C.F."/>
            <person name="Queiroz R.M.L."/>
            <person name="Praca Y.R."/>
            <person name="Cordeiro T.M."/>
            <person name="Garcia C.H.S."/>
            <person name="da Silva I.G."/>
            <person name="Raiol T."/>
            <person name="Motta F.N."/>
            <person name="de Araujo Oliveira J.V."/>
            <person name="de Sousa M.V."/>
            <person name="Ribeiro J.M.C."/>
            <person name="de Santana J.M."/>
        </authorList>
    </citation>
    <scope>NUCLEOTIDE SEQUENCE</scope>
    <source>
        <strain evidence="21">Santander</strain>
        <tissue evidence="21">Salivary glands</tissue>
    </source>
</reference>
<evidence type="ECO:0000256" key="8">
    <source>
        <dbReference type="ARBA" id="ARBA00022692"/>
    </source>
</evidence>
<dbReference type="GO" id="GO:0005794">
    <property type="term" value="C:Golgi apparatus"/>
    <property type="evidence" value="ECO:0007669"/>
    <property type="project" value="TreeGrafter"/>
</dbReference>
<evidence type="ECO:0000256" key="2">
    <source>
        <dbReference type="ARBA" id="ARBA00001946"/>
    </source>
</evidence>
<keyword evidence="13 18" id="KW-0472">Membrane</keyword>
<evidence type="ECO:0000256" key="1">
    <source>
        <dbReference type="ARBA" id="ARBA00001936"/>
    </source>
</evidence>
<evidence type="ECO:0000256" key="5">
    <source>
        <dbReference type="ARBA" id="ARBA00013212"/>
    </source>
</evidence>
<dbReference type="InterPro" id="IPR048254">
    <property type="entry name" value="CDP_ALCOHOL_P_TRANSF_CS"/>
</dbReference>
<keyword evidence="12 18" id="KW-0443">Lipid metabolism</keyword>
<keyword evidence="6 18" id="KW-0444">Lipid biosynthesis</keyword>
<dbReference type="PROSITE" id="PS00379">
    <property type="entry name" value="CDP_ALCOHOL_P_TRANSF"/>
    <property type="match status" value="1"/>
</dbReference>
<comment type="similarity">
    <text evidence="4 18 19">Belongs to the CDP-alcohol phosphatidyltransferase class-I family.</text>
</comment>
<dbReference type="PANTHER" id="PTHR15362:SF4">
    <property type="entry name" value="CDP-DIACYLGLYCEROL--INOSITOL 3-PHOSPHATIDYLTRANSFERASE"/>
    <property type="match status" value="1"/>
</dbReference>
<comment type="cofactor">
    <cofactor evidence="1">
        <name>Mn(2+)</name>
        <dbReference type="ChEBI" id="CHEBI:29035"/>
    </cofactor>
</comment>
<dbReference type="PANTHER" id="PTHR15362">
    <property type="entry name" value="PHOSPHATIDYLINOSITOL SYNTHASE"/>
    <property type="match status" value="1"/>
</dbReference>
<dbReference type="Gene3D" id="1.20.120.1760">
    <property type="match status" value="1"/>
</dbReference>
<evidence type="ECO:0000256" key="6">
    <source>
        <dbReference type="ARBA" id="ARBA00022516"/>
    </source>
</evidence>
<comment type="catalytic activity">
    <reaction evidence="18">
        <text>a CDP-1,2-diacyl-sn-glycerol + myo-inositol = a 1,2-diacyl-sn-glycero-3-phospho-(1D-myo-inositol) + CMP + H(+)</text>
        <dbReference type="Rhea" id="RHEA:11580"/>
        <dbReference type="ChEBI" id="CHEBI:15378"/>
        <dbReference type="ChEBI" id="CHEBI:17268"/>
        <dbReference type="ChEBI" id="CHEBI:57880"/>
        <dbReference type="ChEBI" id="CHEBI:58332"/>
        <dbReference type="ChEBI" id="CHEBI:60377"/>
        <dbReference type="EC" id="2.7.8.11"/>
    </reaction>
</comment>
<evidence type="ECO:0000256" key="3">
    <source>
        <dbReference type="ARBA" id="ARBA00004141"/>
    </source>
</evidence>
<keyword evidence="11 20" id="KW-1133">Transmembrane helix</keyword>
<dbReference type="EC" id="2.7.8.11" evidence="5 18"/>
<evidence type="ECO:0000256" key="15">
    <source>
        <dbReference type="ARBA" id="ARBA00023211"/>
    </source>
</evidence>
<comment type="subcellular location">
    <subcellularLocation>
        <location evidence="3">Membrane</location>
        <topology evidence="3">Multi-pass membrane protein</topology>
    </subcellularLocation>
</comment>
<evidence type="ECO:0000256" key="12">
    <source>
        <dbReference type="ARBA" id="ARBA00023098"/>
    </source>
</evidence>
<evidence type="ECO:0000256" key="13">
    <source>
        <dbReference type="ARBA" id="ARBA00023136"/>
    </source>
</evidence>
<name>A0A0V0GF80_TRIDM</name>
<comment type="cofactor">
    <cofactor evidence="2">
        <name>Mg(2+)</name>
        <dbReference type="ChEBI" id="CHEBI:18420"/>
    </cofactor>
</comment>
<feature type="transmembrane region" description="Helical" evidence="20">
    <location>
        <begin position="136"/>
        <end position="160"/>
    </location>
</feature>
<dbReference type="GO" id="GO:0046872">
    <property type="term" value="F:metal ion binding"/>
    <property type="evidence" value="ECO:0007669"/>
    <property type="project" value="UniProtKB-KW"/>
</dbReference>
<dbReference type="PIRSF" id="PIRSF000848">
    <property type="entry name" value="CDP_diag_ino_3_P"/>
    <property type="match status" value="1"/>
</dbReference>
<feature type="transmembrane region" description="Helical" evidence="20">
    <location>
        <begin position="98"/>
        <end position="116"/>
    </location>
</feature>
<dbReference type="Pfam" id="PF01066">
    <property type="entry name" value="CDP-OH_P_transf"/>
    <property type="match status" value="1"/>
</dbReference>
<dbReference type="InterPro" id="IPR000462">
    <property type="entry name" value="CDP-OH_P_trans"/>
</dbReference>
<keyword evidence="9" id="KW-0479">Metal-binding</keyword>
<evidence type="ECO:0000256" key="17">
    <source>
        <dbReference type="ARBA" id="ARBA00070582"/>
    </source>
</evidence>
<protein>
    <recommendedName>
        <fullName evidence="17 18">CDP-diacylglycerol--inositol 3-phosphatidyltransferase</fullName>
        <ecNumber evidence="5 18">2.7.8.11</ecNumber>
    </recommendedName>
</protein>
<keyword evidence="8 20" id="KW-0812">Transmembrane</keyword>
<evidence type="ECO:0000256" key="14">
    <source>
        <dbReference type="ARBA" id="ARBA00023209"/>
    </source>
</evidence>
<accession>A0A0V0GF80</accession>
<evidence type="ECO:0000256" key="7">
    <source>
        <dbReference type="ARBA" id="ARBA00022679"/>
    </source>
</evidence>
<proteinExistence type="inferred from homology"/>
<evidence type="ECO:0000256" key="4">
    <source>
        <dbReference type="ARBA" id="ARBA00010441"/>
    </source>
</evidence>
<dbReference type="GO" id="GO:0006661">
    <property type="term" value="P:phosphatidylinositol biosynthetic process"/>
    <property type="evidence" value="ECO:0007669"/>
    <property type="project" value="TreeGrafter"/>
</dbReference>
<dbReference type="AlphaFoldDB" id="A0A0V0GF80"/>
<keyword evidence="16 18" id="KW-1208">Phospholipid metabolism</keyword>
<keyword evidence="7 18" id="KW-0808">Transferase</keyword>
<dbReference type="FunFam" id="1.20.120.1760:FF:000003">
    <property type="entry name" value="CDP-diacylglycerol--inositol 3-phosphatidyltransferase"/>
    <property type="match status" value="1"/>
</dbReference>
<evidence type="ECO:0000313" key="21">
    <source>
        <dbReference type="EMBL" id="JAP05946.1"/>
    </source>
</evidence>
<dbReference type="GO" id="GO:0003881">
    <property type="term" value="F:CDP-diacylglycerol-inositol 3-phosphatidyltransferase activity"/>
    <property type="evidence" value="ECO:0007669"/>
    <property type="project" value="UniProtKB-UniRule"/>
</dbReference>
<evidence type="ECO:0000256" key="16">
    <source>
        <dbReference type="ARBA" id="ARBA00023264"/>
    </source>
</evidence>
<keyword evidence="10" id="KW-0460">Magnesium</keyword>
<evidence type="ECO:0000256" key="10">
    <source>
        <dbReference type="ARBA" id="ARBA00022842"/>
    </source>
</evidence>
<evidence type="ECO:0000256" key="20">
    <source>
        <dbReference type="SAM" id="Phobius"/>
    </source>
</evidence>
<dbReference type="GO" id="GO:0016020">
    <property type="term" value="C:membrane"/>
    <property type="evidence" value="ECO:0007669"/>
    <property type="project" value="UniProtKB-SubCell"/>
</dbReference>
<evidence type="ECO:0000256" key="18">
    <source>
        <dbReference type="PIRNR" id="PIRNR000848"/>
    </source>
</evidence>
<organism evidence="21">
    <name type="scientific">Triatoma dimidiata</name>
    <name type="common">Kissing bug</name>
    <name type="synonym">Meccus dimidiatus</name>
    <dbReference type="NCBI Taxonomy" id="72491"/>
    <lineage>
        <taxon>Eukaryota</taxon>
        <taxon>Metazoa</taxon>
        <taxon>Ecdysozoa</taxon>
        <taxon>Arthropoda</taxon>
        <taxon>Hexapoda</taxon>
        <taxon>Insecta</taxon>
        <taxon>Pterygota</taxon>
        <taxon>Neoptera</taxon>
        <taxon>Paraneoptera</taxon>
        <taxon>Hemiptera</taxon>
        <taxon>Heteroptera</taxon>
        <taxon>Panheteroptera</taxon>
        <taxon>Cimicomorpha</taxon>
        <taxon>Reduviidae</taxon>
        <taxon>Triatominae</taxon>
        <taxon>Triatoma</taxon>
    </lineage>
</organism>
<evidence type="ECO:0000256" key="11">
    <source>
        <dbReference type="ARBA" id="ARBA00022989"/>
    </source>
</evidence>
<evidence type="ECO:0000256" key="19">
    <source>
        <dbReference type="RuleBase" id="RU003750"/>
    </source>
</evidence>